<proteinExistence type="predicted"/>
<name>A0AAD1VKB1_PELCU</name>
<dbReference type="AlphaFoldDB" id="A0AAD1VKB1"/>
<evidence type="ECO:0000313" key="1">
    <source>
        <dbReference type="EMBL" id="CAH2222453.1"/>
    </source>
</evidence>
<evidence type="ECO:0000313" key="2">
    <source>
        <dbReference type="Proteomes" id="UP001295444"/>
    </source>
</evidence>
<dbReference type="Proteomes" id="UP001295444">
    <property type="component" value="Chromosome 01"/>
</dbReference>
<gene>
    <name evidence="1" type="ORF">PECUL_23A024043</name>
</gene>
<sequence>LRACISELKICTGNHHVEKEEVVLNQRKKVPPYIWKGEKIKSPFSSPRSCHGNGTSINYYNIINNKYNNTVTGTDSVSECRCNSCCHCRRCRSYICTGANYTQAVQQTYKDRKRAGYEKHQNHD</sequence>
<reference evidence="1" key="1">
    <citation type="submission" date="2022-03" db="EMBL/GenBank/DDBJ databases">
        <authorList>
            <person name="Alioto T."/>
            <person name="Alioto T."/>
            <person name="Gomez Garrido J."/>
        </authorList>
    </citation>
    <scope>NUCLEOTIDE SEQUENCE</scope>
</reference>
<accession>A0AAD1VKB1</accession>
<keyword evidence="2" id="KW-1185">Reference proteome</keyword>
<dbReference type="EMBL" id="OW240912">
    <property type="protein sequence ID" value="CAH2222453.1"/>
    <property type="molecule type" value="Genomic_DNA"/>
</dbReference>
<organism evidence="1 2">
    <name type="scientific">Pelobates cultripes</name>
    <name type="common">Western spadefoot toad</name>
    <dbReference type="NCBI Taxonomy" id="61616"/>
    <lineage>
        <taxon>Eukaryota</taxon>
        <taxon>Metazoa</taxon>
        <taxon>Chordata</taxon>
        <taxon>Craniata</taxon>
        <taxon>Vertebrata</taxon>
        <taxon>Euteleostomi</taxon>
        <taxon>Amphibia</taxon>
        <taxon>Batrachia</taxon>
        <taxon>Anura</taxon>
        <taxon>Pelobatoidea</taxon>
        <taxon>Pelobatidae</taxon>
        <taxon>Pelobates</taxon>
    </lineage>
</organism>
<feature type="non-terminal residue" evidence="1">
    <location>
        <position position="1"/>
    </location>
</feature>
<protein>
    <submittedName>
        <fullName evidence="1">Uncharacterized protein</fullName>
    </submittedName>
</protein>